<dbReference type="AlphaFoldDB" id="A0AAN9L1Q6"/>
<evidence type="ECO:0000313" key="2">
    <source>
        <dbReference type="Proteomes" id="UP001367508"/>
    </source>
</evidence>
<gene>
    <name evidence="1" type="ORF">VNO77_21713</name>
</gene>
<accession>A0AAN9L1Q6</accession>
<dbReference type="EMBL" id="JAYMYQ010000005">
    <property type="protein sequence ID" value="KAK7327629.1"/>
    <property type="molecule type" value="Genomic_DNA"/>
</dbReference>
<sequence length="135" mass="15785">MNEHHNGKKRKVLSIEEERNHLIHFSHFALKISNLSFLKHGNRWSKLVSSLSIAQSLGLSTPTNEEERSNNDKISEYNLWSIIKNLDYTPLNAYGNENLEHLWTLEQTNKMQNNAKVKFLLTYALCISEYDKFYG</sequence>
<comment type="caution">
    <text evidence="1">The sequence shown here is derived from an EMBL/GenBank/DDBJ whole genome shotgun (WGS) entry which is preliminary data.</text>
</comment>
<protein>
    <submittedName>
        <fullName evidence="1">Uncharacterized protein</fullName>
    </submittedName>
</protein>
<dbReference type="Proteomes" id="UP001367508">
    <property type="component" value="Unassembled WGS sequence"/>
</dbReference>
<reference evidence="1 2" key="1">
    <citation type="submission" date="2024-01" db="EMBL/GenBank/DDBJ databases">
        <title>The genomes of 5 underutilized Papilionoideae crops provide insights into root nodulation and disease resistanc.</title>
        <authorList>
            <person name="Jiang F."/>
        </authorList>
    </citation>
    <scope>NUCLEOTIDE SEQUENCE [LARGE SCALE GENOMIC DNA]</scope>
    <source>
        <strain evidence="1">LVBAO_FW01</strain>
        <tissue evidence="1">Leaves</tissue>
    </source>
</reference>
<evidence type="ECO:0000313" key="1">
    <source>
        <dbReference type="EMBL" id="KAK7327629.1"/>
    </source>
</evidence>
<proteinExistence type="predicted"/>
<name>A0AAN9L1Q6_CANGL</name>
<keyword evidence="2" id="KW-1185">Reference proteome</keyword>
<organism evidence="1 2">
    <name type="scientific">Canavalia gladiata</name>
    <name type="common">Sword bean</name>
    <name type="synonym">Dolichos gladiatus</name>
    <dbReference type="NCBI Taxonomy" id="3824"/>
    <lineage>
        <taxon>Eukaryota</taxon>
        <taxon>Viridiplantae</taxon>
        <taxon>Streptophyta</taxon>
        <taxon>Embryophyta</taxon>
        <taxon>Tracheophyta</taxon>
        <taxon>Spermatophyta</taxon>
        <taxon>Magnoliopsida</taxon>
        <taxon>eudicotyledons</taxon>
        <taxon>Gunneridae</taxon>
        <taxon>Pentapetalae</taxon>
        <taxon>rosids</taxon>
        <taxon>fabids</taxon>
        <taxon>Fabales</taxon>
        <taxon>Fabaceae</taxon>
        <taxon>Papilionoideae</taxon>
        <taxon>50 kb inversion clade</taxon>
        <taxon>NPAAA clade</taxon>
        <taxon>indigoferoid/millettioid clade</taxon>
        <taxon>Phaseoleae</taxon>
        <taxon>Canavalia</taxon>
    </lineage>
</organism>